<dbReference type="Pfam" id="PF00583">
    <property type="entry name" value="Acetyltransf_1"/>
    <property type="match status" value="1"/>
</dbReference>
<protein>
    <recommendedName>
        <fullName evidence="1">N-acetyltransferase domain-containing protein</fullName>
    </recommendedName>
</protein>
<dbReference type="AlphaFoldDB" id="A0A9Q9CGV4"/>
<sequence>MKVRIATVEDVQALHQLHFELNCHRHTLQPTNFQGHSVDEEWICENILNVDKDYLVLEIKDEVVGMALLEKKEGHTVNGSVRYRYLYLCDFMIDSSLCLQKYGHELFKEIRRYGKKNFLSYIQLNELINDEERLKFFEKEQLLVTQQTLKSAI</sequence>
<dbReference type="CDD" id="cd04301">
    <property type="entry name" value="NAT_SF"/>
    <property type="match status" value="1"/>
</dbReference>
<dbReference type="InterPro" id="IPR000182">
    <property type="entry name" value="GNAT_dom"/>
</dbReference>
<evidence type="ECO:0000313" key="5">
    <source>
        <dbReference type="Proteomes" id="UP001058072"/>
    </source>
</evidence>
<dbReference type="InterPro" id="IPR016181">
    <property type="entry name" value="Acyl_CoA_acyltransferase"/>
</dbReference>
<dbReference type="Proteomes" id="UP001058016">
    <property type="component" value="Chromosome"/>
</dbReference>
<dbReference type="Proteomes" id="UP001058072">
    <property type="component" value="Chromosome"/>
</dbReference>
<evidence type="ECO:0000313" key="4">
    <source>
        <dbReference type="Proteomes" id="UP001058016"/>
    </source>
</evidence>
<dbReference type="Gene3D" id="3.40.630.30">
    <property type="match status" value="1"/>
</dbReference>
<proteinExistence type="predicted"/>
<evidence type="ECO:0000259" key="1">
    <source>
        <dbReference type="PROSITE" id="PS51186"/>
    </source>
</evidence>
<dbReference type="PROSITE" id="PS51186">
    <property type="entry name" value="GNAT"/>
    <property type="match status" value="1"/>
</dbReference>
<evidence type="ECO:0000313" key="3">
    <source>
        <dbReference type="EMBL" id="UUF08385.1"/>
    </source>
</evidence>
<organism evidence="3 5">
    <name type="scientific">Turicibacter bilis</name>
    <dbReference type="NCBI Taxonomy" id="2735723"/>
    <lineage>
        <taxon>Bacteria</taxon>
        <taxon>Bacillati</taxon>
        <taxon>Bacillota</taxon>
        <taxon>Erysipelotrichia</taxon>
        <taxon>Erysipelotrichales</taxon>
        <taxon>Turicibacteraceae</taxon>
        <taxon>Turicibacter</taxon>
    </lineage>
</organism>
<gene>
    <name evidence="2" type="ORF">J0J69_06655</name>
    <name evidence="3" type="ORF">J0J70_12575</name>
</gene>
<name>A0A9Q9CGV4_9FIRM</name>
<dbReference type="SUPFAM" id="SSF55729">
    <property type="entry name" value="Acyl-CoA N-acyltransferases (Nat)"/>
    <property type="match status" value="1"/>
</dbReference>
<reference evidence="3 4" key="1">
    <citation type="submission" date="2021-03" db="EMBL/GenBank/DDBJ databases">
        <title>Comparative Genomics and Metabolomics in the genus Turicibacter.</title>
        <authorList>
            <person name="Maki J."/>
            <person name="Looft T."/>
        </authorList>
    </citation>
    <scope>NUCLEOTIDE SEQUENCE</scope>
    <source>
        <strain evidence="3">ISU324</strain>
        <strain evidence="2 4">MMM721</strain>
    </source>
</reference>
<feature type="domain" description="N-acetyltransferase" evidence="1">
    <location>
        <begin position="1"/>
        <end position="153"/>
    </location>
</feature>
<evidence type="ECO:0000313" key="2">
    <source>
        <dbReference type="EMBL" id="UUF07162.1"/>
    </source>
</evidence>
<dbReference type="RefSeq" id="WP_212724120.1">
    <property type="nucleotide sequence ID" value="NZ_CP071249.1"/>
</dbReference>
<keyword evidence="4" id="KW-1185">Reference proteome</keyword>
<dbReference type="EMBL" id="CP071250">
    <property type="protein sequence ID" value="UUF08385.1"/>
    <property type="molecule type" value="Genomic_DNA"/>
</dbReference>
<dbReference type="EMBL" id="CP071249">
    <property type="protein sequence ID" value="UUF07162.1"/>
    <property type="molecule type" value="Genomic_DNA"/>
</dbReference>
<accession>A0A9Q9CGV4</accession>
<dbReference type="GO" id="GO:0016747">
    <property type="term" value="F:acyltransferase activity, transferring groups other than amino-acyl groups"/>
    <property type="evidence" value="ECO:0007669"/>
    <property type="project" value="InterPro"/>
</dbReference>